<protein>
    <submittedName>
        <fullName evidence="3">Uncharacterized protein</fullName>
    </submittedName>
</protein>
<dbReference type="AlphaFoldDB" id="A0A2V2ZWZ9"/>
<feature type="coiled-coil region" evidence="1">
    <location>
        <begin position="172"/>
        <end position="203"/>
    </location>
</feature>
<dbReference type="RefSeq" id="WP_110065508.1">
    <property type="nucleotide sequence ID" value="NZ_QGTW01000007.1"/>
</dbReference>
<evidence type="ECO:0000256" key="2">
    <source>
        <dbReference type="SAM" id="SignalP"/>
    </source>
</evidence>
<evidence type="ECO:0000313" key="4">
    <source>
        <dbReference type="Proteomes" id="UP000247150"/>
    </source>
</evidence>
<name>A0A2V2ZWZ9_9BACI</name>
<organism evidence="3 4">
    <name type="scientific">Cytobacillus oceanisediminis</name>
    <dbReference type="NCBI Taxonomy" id="665099"/>
    <lineage>
        <taxon>Bacteria</taxon>
        <taxon>Bacillati</taxon>
        <taxon>Bacillota</taxon>
        <taxon>Bacilli</taxon>
        <taxon>Bacillales</taxon>
        <taxon>Bacillaceae</taxon>
        <taxon>Cytobacillus</taxon>
    </lineage>
</organism>
<gene>
    <name evidence="3" type="ORF">DFO73_107188</name>
</gene>
<accession>A0A2V2ZWZ9</accession>
<dbReference type="Proteomes" id="UP000247150">
    <property type="component" value="Unassembled WGS sequence"/>
</dbReference>
<dbReference type="EMBL" id="QGTW01000007">
    <property type="protein sequence ID" value="PWW27876.1"/>
    <property type="molecule type" value="Genomic_DNA"/>
</dbReference>
<feature type="signal peptide" evidence="2">
    <location>
        <begin position="1"/>
        <end position="24"/>
    </location>
</feature>
<comment type="caution">
    <text evidence="3">The sequence shown here is derived from an EMBL/GenBank/DDBJ whole genome shotgun (WGS) entry which is preliminary data.</text>
</comment>
<feature type="chain" id="PRO_5015957538" evidence="2">
    <location>
        <begin position="25"/>
        <end position="213"/>
    </location>
</feature>
<reference evidence="3 4" key="1">
    <citation type="submission" date="2018-05" db="EMBL/GenBank/DDBJ databases">
        <title>Freshwater and sediment microbial communities from various areas in North America, analyzing microbe dynamics in response to fracking.</title>
        <authorList>
            <person name="Lamendella R."/>
        </authorList>
    </citation>
    <scope>NUCLEOTIDE SEQUENCE [LARGE SCALE GENOMIC DNA]</scope>
    <source>
        <strain evidence="3 4">15_TX</strain>
    </source>
</reference>
<evidence type="ECO:0000313" key="3">
    <source>
        <dbReference type="EMBL" id="PWW27876.1"/>
    </source>
</evidence>
<proteinExistence type="predicted"/>
<keyword evidence="1" id="KW-0175">Coiled coil</keyword>
<evidence type="ECO:0000256" key="1">
    <source>
        <dbReference type="SAM" id="Coils"/>
    </source>
</evidence>
<dbReference type="OrthoDB" id="2907171at2"/>
<keyword evidence="2" id="KW-0732">Signal</keyword>
<sequence>MKKRLLTVLAFCFLLIGLALSVNAEVMPKEKKQNQEQKYEHHHRIIDESLLNSLQEKGYSKKEIFIAAHIANFSKQKVEEVLAFYKKNDSSWEKTAQHYGVDLDKIRNHHHQMDKFLEKNKDIVLKNVSEYSGKTAQELQEYLDKGIPLRFLVSGSAMAKAANKDLSDIIKMKEQEKSFHEIKKELNLENEQIHTEMKKLVDKIQEDIRKTEE</sequence>